<sequence>MNSEWIKALNRLEADATPAVMITVVDERGSTPRNAGAKMVVSEAERFDTIGGGHLEHKAIKIARAMLVEKQTQPRLERFSLGASLGQCCGGATTLLFEPLNAGIVQIALFGAGHVARALVPILATLPCRIRWIDSREDEFPASLPEGVEKVVNEFPVDEIKTQAADSYFIVMTHNHQLDQELTEAILKRNDFKYFGLIGSQTKRKKFEHRLKAKGFDDAQLERMTCPMGIPEVKGKLPAEIAVSVAGEVIAQYNATFGAETHPRIETNAVERLAV</sequence>
<feature type="domain" description="XdhC- CoxI" evidence="1">
    <location>
        <begin position="15"/>
        <end position="79"/>
    </location>
</feature>
<evidence type="ECO:0000259" key="2">
    <source>
        <dbReference type="Pfam" id="PF13478"/>
    </source>
</evidence>
<organism evidence="3 4">
    <name type="scientific">Marinobacterium lacunae</name>
    <dbReference type="NCBI Taxonomy" id="1232683"/>
    <lineage>
        <taxon>Bacteria</taxon>
        <taxon>Pseudomonadati</taxon>
        <taxon>Pseudomonadota</taxon>
        <taxon>Gammaproteobacteria</taxon>
        <taxon>Oceanospirillales</taxon>
        <taxon>Oceanospirillaceae</taxon>
        <taxon>Marinobacterium</taxon>
    </lineage>
</organism>
<name>A0A081FUJ4_9GAMM</name>
<dbReference type="NCBIfam" id="TIGR02964">
    <property type="entry name" value="xanthine_xdhC"/>
    <property type="match status" value="1"/>
</dbReference>
<keyword evidence="4" id="KW-1185">Reference proteome</keyword>
<dbReference type="OrthoDB" id="61481at2"/>
<gene>
    <name evidence="3" type="ORF">ADIMK_3860</name>
</gene>
<dbReference type="eggNOG" id="COG1975">
    <property type="taxonomic scope" value="Bacteria"/>
</dbReference>
<dbReference type="RefSeq" id="WP_036191502.1">
    <property type="nucleotide sequence ID" value="NZ_JMQN01000057.1"/>
</dbReference>
<dbReference type="EMBL" id="JMQN01000057">
    <property type="protein sequence ID" value="KEA62199.1"/>
    <property type="molecule type" value="Genomic_DNA"/>
</dbReference>
<dbReference type="AlphaFoldDB" id="A0A081FUJ4"/>
<accession>A0A081FUJ4</accession>
<dbReference type="PANTHER" id="PTHR30388">
    <property type="entry name" value="ALDEHYDE OXIDOREDUCTASE MOLYBDENUM COFACTOR ASSEMBLY PROTEIN"/>
    <property type="match status" value="1"/>
</dbReference>
<protein>
    <submittedName>
        <fullName evidence="3">XdhC protein (Assists in molybdopterin insertion into xanthine dehydrogenase)</fullName>
    </submittedName>
</protein>
<dbReference type="Gene3D" id="3.40.50.720">
    <property type="entry name" value="NAD(P)-binding Rossmann-like Domain"/>
    <property type="match status" value="1"/>
</dbReference>
<dbReference type="InterPro" id="IPR003777">
    <property type="entry name" value="XdhC_CoxI"/>
</dbReference>
<dbReference type="PANTHER" id="PTHR30388:SF6">
    <property type="entry name" value="XANTHINE DEHYDROGENASE SUBUNIT A-RELATED"/>
    <property type="match status" value="1"/>
</dbReference>
<dbReference type="PATRIC" id="fig|1232683.4.peg.3801"/>
<evidence type="ECO:0000313" key="4">
    <source>
        <dbReference type="Proteomes" id="UP000028252"/>
    </source>
</evidence>
<evidence type="ECO:0000259" key="1">
    <source>
        <dbReference type="Pfam" id="PF02625"/>
    </source>
</evidence>
<dbReference type="InterPro" id="IPR014308">
    <property type="entry name" value="Xanthine_DH_XdhC"/>
</dbReference>
<feature type="domain" description="XdhC Rossmann" evidence="2">
    <location>
        <begin position="108"/>
        <end position="249"/>
    </location>
</feature>
<dbReference type="Pfam" id="PF13478">
    <property type="entry name" value="XdhC_C"/>
    <property type="match status" value="1"/>
</dbReference>
<dbReference type="Proteomes" id="UP000028252">
    <property type="component" value="Unassembled WGS sequence"/>
</dbReference>
<dbReference type="InterPro" id="IPR052698">
    <property type="entry name" value="MoCofactor_Util/Proc"/>
</dbReference>
<comment type="caution">
    <text evidence="3">The sequence shown here is derived from an EMBL/GenBank/DDBJ whole genome shotgun (WGS) entry which is preliminary data.</text>
</comment>
<proteinExistence type="predicted"/>
<dbReference type="STRING" id="1232683.ADIMK_3860"/>
<evidence type="ECO:0000313" key="3">
    <source>
        <dbReference type="EMBL" id="KEA62199.1"/>
    </source>
</evidence>
<dbReference type="Pfam" id="PF02625">
    <property type="entry name" value="XdhC_CoxI"/>
    <property type="match status" value="1"/>
</dbReference>
<dbReference type="InterPro" id="IPR027051">
    <property type="entry name" value="XdhC_Rossmann_dom"/>
</dbReference>
<reference evidence="3 4" key="1">
    <citation type="submission" date="2014-04" db="EMBL/GenBank/DDBJ databases">
        <title>Marinobacterium kochiensis sp. nov., isolated from sediment sample collected from Kochi backwaters in Kerala, India.</title>
        <authorList>
            <person name="Singh A."/>
            <person name="Pinnaka A.K."/>
        </authorList>
    </citation>
    <scope>NUCLEOTIDE SEQUENCE [LARGE SCALE GENOMIC DNA]</scope>
    <source>
        <strain evidence="3 4">AK27</strain>
    </source>
</reference>